<evidence type="ECO:0000313" key="2">
    <source>
        <dbReference type="Proteomes" id="UP000233551"/>
    </source>
</evidence>
<reference evidence="1 2" key="1">
    <citation type="submission" date="2017-11" db="EMBL/GenBank/DDBJ databases">
        <title>De-novo sequencing of pomegranate (Punica granatum L.) genome.</title>
        <authorList>
            <person name="Akparov Z."/>
            <person name="Amiraslanov A."/>
            <person name="Hajiyeva S."/>
            <person name="Abbasov M."/>
            <person name="Kaur K."/>
            <person name="Hamwieh A."/>
            <person name="Solovyev V."/>
            <person name="Salamov A."/>
            <person name="Braich B."/>
            <person name="Kosarev P."/>
            <person name="Mahmoud A."/>
            <person name="Hajiyev E."/>
            <person name="Babayeva S."/>
            <person name="Izzatullayeva V."/>
            <person name="Mammadov A."/>
            <person name="Mammadov A."/>
            <person name="Sharifova S."/>
            <person name="Ojaghi J."/>
            <person name="Eynullazada K."/>
            <person name="Bayramov B."/>
            <person name="Abdulazimova A."/>
            <person name="Shahmuradov I."/>
        </authorList>
    </citation>
    <scope>NUCLEOTIDE SEQUENCE [LARGE SCALE GENOMIC DNA]</scope>
    <source>
        <strain evidence="2">cv. AG2017</strain>
        <tissue evidence="1">Leaf</tissue>
    </source>
</reference>
<proteinExistence type="predicted"/>
<dbReference type="Proteomes" id="UP000233551">
    <property type="component" value="Unassembled WGS sequence"/>
</dbReference>
<dbReference type="AlphaFoldDB" id="A0A2I0JW22"/>
<gene>
    <name evidence="1" type="ORF">CRG98_019538</name>
</gene>
<dbReference type="EMBL" id="PGOL01001193">
    <property type="protein sequence ID" value="PKI60053.1"/>
    <property type="molecule type" value="Genomic_DNA"/>
</dbReference>
<sequence>MKAELSYVRSPTRLLIILIVICFFFLHSGFAMESSEGYEMIGESTSHQRFMYDVQDNPMHRKSLHEVHSGANPISNSGPRKMWFQAQILTSRKNR</sequence>
<evidence type="ECO:0000313" key="1">
    <source>
        <dbReference type="EMBL" id="PKI60053.1"/>
    </source>
</evidence>
<name>A0A2I0JW22_PUNGR</name>
<protein>
    <submittedName>
        <fullName evidence="1">Uncharacterized protein</fullName>
    </submittedName>
</protein>
<comment type="caution">
    <text evidence="1">The sequence shown here is derived from an EMBL/GenBank/DDBJ whole genome shotgun (WGS) entry which is preliminary data.</text>
</comment>
<organism evidence="1 2">
    <name type="scientific">Punica granatum</name>
    <name type="common">Pomegranate</name>
    <dbReference type="NCBI Taxonomy" id="22663"/>
    <lineage>
        <taxon>Eukaryota</taxon>
        <taxon>Viridiplantae</taxon>
        <taxon>Streptophyta</taxon>
        <taxon>Embryophyta</taxon>
        <taxon>Tracheophyta</taxon>
        <taxon>Spermatophyta</taxon>
        <taxon>Magnoliopsida</taxon>
        <taxon>eudicotyledons</taxon>
        <taxon>Gunneridae</taxon>
        <taxon>Pentapetalae</taxon>
        <taxon>rosids</taxon>
        <taxon>malvids</taxon>
        <taxon>Myrtales</taxon>
        <taxon>Lythraceae</taxon>
        <taxon>Punica</taxon>
    </lineage>
</organism>
<accession>A0A2I0JW22</accession>
<keyword evidence="2" id="KW-1185">Reference proteome</keyword>